<protein>
    <submittedName>
        <fullName evidence="1">Uncharacterized protein</fullName>
    </submittedName>
</protein>
<dbReference type="Proteomes" id="UP001341136">
    <property type="component" value="Chromosome"/>
</dbReference>
<evidence type="ECO:0000313" key="1">
    <source>
        <dbReference type="EMBL" id="WWA30035.1"/>
    </source>
</evidence>
<proteinExistence type="predicted"/>
<sequence>MRKQDMGLVGGGILTVLFIFSSLVWPGEQEKDDNKKHEQQIVQEQIVETTSIDRVFLIDN</sequence>
<dbReference type="RefSeq" id="WP_142237512.1">
    <property type="nucleotide sequence ID" value="NZ_CP144921.1"/>
</dbReference>
<reference evidence="1 2" key="1">
    <citation type="submission" date="2024-01" db="EMBL/GenBank/DDBJ databases">
        <title>Culturomics analysis of mouse respiratory tract.</title>
        <authorList>
            <person name="Phillips A.M."/>
            <person name="Collette N.M."/>
            <person name="Mageeney C.M."/>
            <person name="Sinha A."/>
            <person name="Hern K.E."/>
            <person name="Arkin A.P."/>
            <person name="Williams K.P."/>
            <person name="Branda S."/>
        </authorList>
    </citation>
    <scope>NUCLEOTIDE SEQUENCE [LARGE SCALE GENOMIC DNA]</scope>
    <source>
        <strain evidence="1 2">CP20</strain>
    </source>
</reference>
<dbReference type="EMBL" id="CP144921">
    <property type="protein sequence ID" value="WWA30035.1"/>
    <property type="molecule type" value="Genomic_DNA"/>
</dbReference>
<gene>
    <name evidence="1" type="ORF">V5G21_20395</name>
</gene>
<name>A0ABZ2CXF1_9BACI</name>
<evidence type="ECO:0000313" key="2">
    <source>
        <dbReference type="Proteomes" id="UP001341136"/>
    </source>
</evidence>
<accession>A0ABZ2CXF1</accession>
<keyword evidence="2" id="KW-1185">Reference proteome</keyword>
<organism evidence="1 2">
    <name type="scientific">Shouchella rhizosphaerae</name>
    <dbReference type="NCBI Taxonomy" id="866786"/>
    <lineage>
        <taxon>Bacteria</taxon>
        <taxon>Bacillati</taxon>
        <taxon>Bacillota</taxon>
        <taxon>Bacilli</taxon>
        <taxon>Bacillales</taxon>
        <taxon>Bacillaceae</taxon>
        <taxon>Shouchella</taxon>
    </lineage>
</organism>